<dbReference type="Proteomes" id="UP000054823">
    <property type="component" value="Unassembled WGS sequence"/>
</dbReference>
<dbReference type="GO" id="GO:0005829">
    <property type="term" value="C:cytosol"/>
    <property type="evidence" value="ECO:0007669"/>
    <property type="project" value="TreeGrafter"/>
</dbReference>
<dbReference type="InterPro" id="IPR018060">
    <property type="entry name" value="HTH_AraC"/>
</dbReference>
<accession>A0A0N7LSE3</accession>
<dbReference type="GO" id="GO:0003700">
    <property type="term" value="F:DNA-binding transcription factor activity"/>
    <property type="evidence" value="ECO:0007669"/>
    <property type="project" value="InterPro"/>
</dbReference>
<evidence type="ECO:0000313" key="6">
    <source>
        <dbReference type="Proteomes" id="UP000054823"/>
    </source>
</evidence>
<dbReference type="Pfam" id="PF12625">
    <property type="entry name" value="Arabinose_bd"/>
    <property type="match status" value="1"/>
</dbReference>
<keyword evidence="3" id="KW-0804">Transcription</keyword>
<dbReference type="SUPFAM" id="SSF46689">
    <property type="entry name" value="Homeodomain-like"/>
    <property type="match status" value="1"/>
</dbReference>
<gene>
    <name evidence="5" type="primary">virS_4</name>
    <name evidence="5" type="ORF">SHM7688_02834</name>
</gene>
<dbReference type="PROSITE" id="PS01124">
    <property type="entry name" value="HTH_ARAC_FAMILY_2"/>
    <property type="match status" value="1"/>
</dbReference>
<keyword evidence="1" id="KW-0805">Transcription regulation</keyword>
<evidence type="ECO:0000256" key="3">
    <source>
        <dbReference type="ARBA" id="ARBA00023163"/>
    </source>
</evidence>
<evidence type="ECO:0000256" key="1">
    <source>
        <dbReference type="ARBA" id="ARBA00023015"/>
    </source>
</evidence>
<dbReference type="PANTHER" id="PTHR47894:SF1">
    <property type="entry name" value="HTH-TYPE TRANSCRIPTIONAL REGULATOR VQSM"/>
    <property type="match status" value="1"/>
</dbReference>
<feature type="domain" description="HTH araC/xylS-type" evidence="4">
    <location>
        <begin position="243"/>
        <end position="341"/>
    </location>
</feature>
<dbReference type="Gene3D" id="1.10.10.60">
    <property type="entry name" value="Homeodomain-like"/>
    <property type="match status" value="1"/>
</dbReference>
<keyword evidence="6" id="KW-1185">Reference proteome</keyword>
<keyword evidence="2" id="KW-0238">DNA-binding</keyword>
<evidence type="ECO:0000259" key="4">
    <source>
        <dbReference type="PROSITE" id="PS01124"/>
    </source>
</evidence>
<organism evidence="5 6">
    <name type="scientific">Shimia marina</name>
    <dbReference type="NCBI Taxonomy" id="321267"/>
    <lineage>
        <taxon>Bacteria</taxon>
        <taxon>Pseudomonadati</taxon>
        <taxon>Pseudomonadota</taxon>
        <taxon>Alphaproteobacteria</taxon>
        <taxon>Rhodobacterales</taxon>
        <taxon>Roseobacteraceae</taxon>
    </lineage>
</organism>
<sequence length="365" mass="39965">MKALMYTNDTKDQVPNHWLRSVLALPYVAEHATDALAAAKLPSAALQEIGASVPRGAETKVLDFLSERLNAPFVGAEIGTAINPHNTALLTYILFNSQTLYDALCHVQKFTPVTRPRARVNLLENTSHVDLVVDGIGPDLTLDTHLIEFALAALLGAFRTATNQSVLVAQVGFAHLRKHGQAELAGIFGCSVKLETEHSYLRFDKRMLDTPIRDADAHLLGHLTSYGDVLLQSTNTAPVSLAETVQKQLLRGMAHGRPKAADTAERIGLSERTMNRRLLKEGTSFRELVSNTQFKLAQAFLADPYLSLAETSHLCGFSDQSSFTQAYRRWTGRTPAVDRKPLIQGENLQAFADGGISKKNGRLPT</sequence>
<proteinExistence type="predicted"/>
<name>A0A0N7LSE3_9RHOB</name>
<dbReference type="InterPro" id="IPR032687">
    <property type="entry name" value="AraC-type_N"/>
</dbReference>
<dbReference type="SMART" id="SM00342">
    <property type="entry name" value="HTH_ARAC"/>
    <property type="match status" value="1"/>
</dbReference>
<dbReference type="PANTHER" id="PTHR47894">
    <property type="entry name" value="HTH-TYPE TRANSCRIPTIONAL REGULATOR GADX"/>
    <property type="match status" value="1"/>
</dbReference>
<dbReference type="STRING" id="321267.SHM7688_02834"/>
<dbReference type="Pfam" id="PF12833">
    <property type="entry name" value="HTH_18"/>
    <property type="match status" value="1"/>
</dbReference>
<dbReference type="GO" id="GO:0000976">
    <property type="term" value="F:transcription cis-regulatory region binding"/>
    <property type="evidence" value="ECO:0007669"/>
    <property type="project" value="TreeGrafter"/>
</dbReference>
<evidence type="ECO:0000313" key="5">
    <source>
        <dbReference type="EMBL" id="CUH53380.1"/>
    </source>
</evidence>
<dbReference type="EMBL" id="CYPW01000027">
    <property type="protein sequence ID" value="CUH53380.1"/>
    <property type="molecule type" value="Genomic_DNA"/>
</dbReference>
<evidence type="ECO:0000256" key="2">
    <source>
        <dbReference type="ARBA" id="ARBA00023125"/>
    </source>
</evidence>
<protein>
    <submittedName>
        <fullName evidence="5">Virulence-regulating protein VirS</fullName>
    </submittedName>
</protein>
<dbReference type="RefSeq" id="WP_199556623.1">
    <property type="nucleotide sequence ID" value="NZ_CYPW01000027.1"/>
</dbReference>
<reference evidence="5 6" key="1">
    <citation type="submission" date="2015-09" db="EMBL/GenBank/DDBJ databases">
        <authorList>
            <consortium name="Swine Surveillance"/>
        </authorList>
    </citation>
    <scope>NUCLEOTIDE SEQUENCE [LARGE SCALE GENOMIC DNA]</scope>
    <source>
        <strain evidence="5 6">CECT 7688</strain>
    </source>
</reference>
<dbReference type="InterPro" id="IPR009057">
    <property type="entry name" value="Homeodomain-like_sf"/>
</dbReference>
<dbReference type="AlphaFoldDB" id="A0A0N7LSE3"/>